<protein>
    <recommendedName>
        <fullName evidence="3">Glutaminyl-tRNA synthetase</fullName>
    </recommendedName>
</protein>
<evidence type="ECO:0008006" key="3">
    <source>
        <dbReference type="Google" id="ProtNLM"/>
    </source>
</evidence>
<keyword evidence="2" id="KW-1185">Reference proteome</keyword>
<reference evidence="1" key="1">
    <citation type="submission" date="2020-05" db="EMBL/GenBank/DDBJ databases">
        <title>The draft genome sequence of Maribacter sp. ANRC-HE7.</title>
        <authorList>
            <person name="Mu L."/>
        </authorList>
    </citation>
    <scope>NUCLEOTIDE SEQUENCE</scope>
    <source>
        <strain evidence="1">ANRC-HE7</strain>
    </source>
</reference>
<proteinExistence type="predicted"/>
<dbReference type="Proteomes" id="UP001166021">
    <property type="component" value="Unassembled WGS sequence"/>
</dbReference>
<evidence type="ECO:0000313" key="1">
    <source>
        <dbReference type="EMBL" id="MBD0777940.1"/>
    </source>
</evidence>
<dbReference type="EMBL" id="JABTCF010000004">
    <property type="protein sequence ID" value="MBD0777940.1"/>
    <property type="molecule type" value="Genomic_DNA"/>
</dbReference>
<name>A0ABR7V0T4_9FLAO</name>
<sequence length="68" mass="8216">MDRRPYHSLKEIKLELQTLNLERKIQMEELKLTKHQIKEDLQPINWIATLFKGVKKYGALILLKKMLR</sequence>
<accession>A0ABR7V0T4</accession>
<comment type="caution">
    <text evidence="1">The sequence shown here is derived from an EMBL/GenBank/DDBJ whole genome shotgun (WGS) entry which is preliminary data.</text>
</comment>
<organism evidence="1 2">
    <name type="scientific">Maribacter aquimaris</name>
    <dbReference type="NCBI Taxonomy" id="2737171"/>
    <lineage>
        <taxon>Bacteria</taxon>
        <taxon>Pseudomonadati</taxon>
        <taxon>Bacteroidota</taxon>
        <taxon>Flavobacteriia</taxon>
        <taxon>Flavobacteriales</taxon>
        <taxon>Flavobacteriaceae</taxon>
        <taxon>Maribacter</taxon>
    </lineage>
</organism>
<gene>
    <name evidence="1" type="ORF">HPE56_09045</name>
</gene>
<evidence type="ECO:0000313" key="2">
    <source>
        <dbReference type="Proteomes" id="UP001166021"/>
    </source>
</evidence>
<dbReference type="RefSeq" id="WP_188243442.1">
    <property type="nucleotide sequence ID" value="NZ_JABTCF010000004.1"/>
</dbReference>